<dbReference type="InterPro" id="IPR029032">
    <property type="entry name" value="AhpD-like"/>
</dbReference>
<evidence type="ECO:0000313" key="2">
    <source>
        <dbReference type="Proteomes" id="UP000620104"/>
    </source>
</evidence>
<dbReference type="OrthoDB" id="5392202at2759"/>
<dbReference type="EMBL" id="BLZA01000023">
    <property type="protein sequence ID" value="GHJ87711.1"/>
    <property type="molecule type" value="Genomic_DNA"/>
</dbReference>
<organism evidence="1 2">
    <name type="scientific">Naganishia liquefaciens</name>
    <dbReference type="NCBI Taxonomy" id="104408"/>
    <lineage>
        <taxon>Eukaryota</taxon>
        <taxon>Fungi</taxon>
        <taxon>Dikarya</taxon>
        <taxon>Basidiomycota</taxon>
        <taxon>Agaricomycotina</taxon>
        <taxon>Tremellomycetes</taxon>
        <taxon>Filobasidiales</taxon>
        <taxon>Filobasidiaceae</taxon>
        <taxon>Naganishia</taxon>
    </lineage>
</organism>
<dbReference type="Proteomes" id="UP000620104">
    <property type="component" value="Unassembled WGS sequence"/>
</dbReference>
<sequence length="289" mass="30585">MSVRLSSSIKALIAGPNNIGSALPSPGKAVSDKLFGRLSSKASAAGLAEDAWIVMTTAALVTVNSPATLCELYSYAAPEGESVSARTQTAAIMRETGIKCIGFSGIPRTINALGALRAHLPEDVKSGLSSEPLRRATPDNVVAADARGKALWDNIYQPYSDKLLAKLAKSHPDLPVHILHAHYGHMFADPLTTFPAGHAKVGRILTSVVAMSCLKAQQGVGPQLTSHVYGLKKSLQEGSGAEKEERLQGQEWLGSDEGIEWILRSVEDVCATVNPGWGRLAEGQVKAKL</sequence>
<dbReference type="AlphaFoldDB" id="A0A8H3TVI1"/>
<proteinExistence type="predicted"/>
<gene>
    <name evidence="1" type="ORF">NliqN6_4113</name>
</gene>
<evidence type="ECO:0000313" key="1">
    <source>
        <dbReference type="EMBL" id="GHJ87711.1"/>
    </source>
</evidence>
<reference evidence="1" key="1">
    <citation type="submission" date="2020-07" db="EMBL/GenBank/DDBJ databases">
        <title>Draft Genome Sequence of a Deep-Sea Yeast, Naganishia (Cryptococcus) liquefaciens strain N6.</title>
        <authorList>
            <person name="Han Y.W."/>
            <person name="Kajitani R."/>
            <person name="Morimoto H."/>
            <person name="Parhat M."/>
            <person name="Tsubouchi H."/>
            <person name="Bakenova O."/>
            <person name="Ogata M."/>
            <person name="Argunhan B."/>
            <person name="Aoki R."/>
            <person name="Kajiwara S."/>
            <person name="Itoh T."/>
            <person name="Iwasaki H."/>
        </authorList>
    </citation>
    <scope>NUCLEOTIDE SEQUENCE</scope>
    <source>
        <strain evidence="1">N6</strain>
    </source>
</reference>
<dbReference type="PANTHER" id="PTHR28180:SF2">
    <property type="entry name" value="PEROXISOMAL PROTEIN 2"/>
    <property type="match status" value="1"/>
</dbReference>
<name>A0A8H3TVI1_9TREE</name>
<dbReference type="PANTHER" id="PTHR28180">
    <property type="entry name" value="CONSERVED MITOCHONDRIAL PROTEIN-RELATED"/>
    <property type="match status" value="1"/>
</dbReference>
<dbReference type="Gene3D" id="1.20.1290.10">
    <property type="entry name" value="AhpD-like"/>
    <property type="match status" value="1"/>
</dbReference>
<accession>A0A8H3TVI1</accession>
<dbReference type="InterPro" id="IPR052999">
    <property type="entry name" value="PTS1_Protein"/>
</dbReference>
<dbReference type="SUPFAM" id="SSF69118">
    <property type="entry name" value="AhpD-like"/>
    <property type="match status" value="1"/>
</dbReference>
<protein>
    <submittedName>
        <fullName evidence="1">Uncharacterized protein</fullName>
    </submittedName>
</protein>
<comment type="caution">
    <text evidence="1">The sequence shown here is derived from an EMBL/GenBank/DDBJ whole genome shotgun (WGS) entry which is preliminary data.</text>
</comment>
<keyword evidence="2" id="KW-1185">Reference proteome</keyword>